<evidence type="ECO:0000313" key="20">
    <source>
        <dbReference type="Proteomes" id="UP000470980"/>
    </source>
</evidence>
<feature type="transmembrane region" description="Helical" evidence="7">
    <location>
        <begin position="364"/>
        <end position="382"/>
    </location>
</feature>
<evidence type="ECO:0000256" key="2">
    <source>
        <dbReference type="ARBA" id="ARBA00022448"/>
    </source>
</evidence>
<dbReference type="SUPFAM" id="SSF103473">
    <property type="entry name" value="MFS general substrate transporter"/>
    <property type="match status" value="1"/>
</dbReference>
<evidence type="ECO:0000313" key="10">
    <source>
        <dbReference type="EMBL" id="MYY72687.1"/>
    </source>
</evidence>
<keyword evidence="4 7" id="KW-0812">Transmembrane</keyword>
<dbReference type="KEGG" id="lsj:LSJ_1152c"/>
<evidence type="ECO:0000313" key="12">
    <source>
        <dbReference type="EMBL" id="PAY43852.1"/>
    </source>
</evidence>
<dbReference type="InterPro" id="IPR050171">
    <property type="entry name" value="MFS_Transporters"/>
</dbReference>
<dbReference type="EMBL" id="VSTR01000002">
    <property type="protein sequence ID" value="MYY72687.1"/>
    <property type="molecule type" value="Genomic_DNA"/>
</dbReference>
<dbReference type="GO" id="GO:0005886">
    <property type="term" value="C:plasma membrane"/>
    <property type="evidence" value="ECO:0007669"/>
    <property type="project" value="UniProtKB-SubCell"/>
</dbReference>
<dbReference type="Proteomes" id="UP000029488">
    <property type="component" value="Chromosome"/>
</dbReference>
<evidence type="ECO:0000256" key="1">
    <source>
        <dbReference type="ARBA" id="ARBA00004651"/>
    </source>
</evidence>
<name>A0A089QDJ7_9LACO</name>
<feature type="transmembrane region" description="Helical" evidence="7">
    <location>
        <begin position="134"/>
        <end position="153"/>
    </location>
</feature>
<reference evidence="12 17" key="2">
    <citation type="submission" date="2016-05" db="EMBL/GenBank/DDBJ databases">
        <authorList>
            <person name="Lee J.-Y."/>
            <person name="Kim E.B."/>
            <person name="Choi Y.-J."/>
        </authorList>
    </citation>
    <scope>NUCLEOTIDE SEQUENCE [LARGE SCALE GENOMIC DNA]</scope>
    <source>
        <strain evidence="12 17">KLA006</strain>
    </source>
</reference>
<reference evidence="15" key="6">
    <citation type="submission" date="2023-04" db="EMBL/GenBank/DDBJ databases">
        <title>Four porcine-derived lactic acid bacteria strains analyses and their evaluation as potential probiotics based on genomics.</title>
        <authorList>
            <person name="Niu D."/>
        </authorList>
    </citation>
    <scope>NUCLEOTIDE SEQUENCE</scope>
    <source>
        <strain evidence="15">ZSA5</strain>
    </source>
</reference>
<dbReference type="InterPro" id="IPR011701">
    <property type="entry name" value="MFS"/>
</dbReference>
<evidence type="ECO:0000313" key="9">
    <source>
        <dbReference type="EMBL" id="AIR10825.1"/>
    </source>
</evidence>
<evidence type="ECO:0000256" key="4">
    <source>
        <dbReference type="ARBA" id="ARBA00022692"/>
    </source>
</evidence>
<accession>A0A089QDJ7</accession>
<feature type="transmembrane region" description="Helical" evidence="7">
    <location>
        <begin position="299"/>
        <end position="321"/>
    </location>
</feature>
<evidence type="ECO:0000313" key="16">
    <source>
        <dbReference type="Proteomes" id="UP000029488"/>
    </source>
</evidence>
<evidence type="ECO:0000313" key="19">
    <source>
        <dbReference type="Proteomes" id="UP000245607"/>
    </source>
</evidence>
<evidence type="ECO:0000313" key="13">
    <source>
        <dbReference type="EMBL" id="PTR97491.1"/>
    </source>
</evidence>
<reference evidence="13 18" key="3">
    <citation type="journal article" date="2018" name="Genome Announc.">
        <title>Fifty-Six Draft Genome Sequences of 10 Lactobacillus Species from 22 Commercial Dietary Supplements.</title>
        <authorList>
            <person name="Gangiredla J."/>
            <person name="Barnaba T.J."/>
            <person name="Mammel M.K."/>
            <person name="Lacher D.W."/>
            <person name="Elkins C.A."/>
            <person name="Lampel K.A."/>
            <person name="Whitehouse C.A."/>
            <person name="Tartera C."/>
        </authorList>
    </citation>
    <scope>NUCLEOTIDE SEQUENCE [LARGE SCALE GENOMIC DNA]</scope>
    <source>
        <strain evidence="13 18">DS11_12</strain>
    </source>
</reference>
<dbReference type="AlphaFoldDB" id="A0A089QDJ7"/>
<dbReference type="EMBL" id="CP123971">
    <property type="protein sequence ID" value="WII28028.1"/>
    <property type="molecule type" value="Genomic_DNA"/>
</dbReference>
<dbReference type="OMA" id="CYGQFES"/>
<dbReference type="InterPro" id="IPR036259">
    <property type="entry name" value="MFS_trans_sf"/>
</dbReference>
<dbReference type="Gene3D" id="1.20.1250.20">
    <property type="entry name" value="MFS general substrate transporter like domains"/>
    <property type="match status" value="2"/>
</dbReference>
<reference evidence="20 21" key="5">
    <citation type="journal article" date="2020" name="Food Funct.">
        <title>Screening of Lactobacillus salivarius strains from the feces of Chinese populations and the evaluation of their effects against intestinal inflammation in mice.</title>
        <authorList>
            <person name="Zhai Q."/>
            <person name="Shen X."/>
            <person name="Cen S."/>
            <person name="Zhang C."/>
            <person name="Tian F."/>
            <person name="Zhao J."/>
            <person name="Zhang H."/>
            <person name="Xue Y."/>
            <person name="Chen W."/>
        </authorList>
    </citation>
    <scope>NUCLEOTIDE SEQUENCE [LARGE SCALE GENOMIC DNA]</scope>
    <source>
        <strain evidence="11 21">FZJTZ28M4.scaf</strain>
        <strain evidence="10 20">FZJTZ9M6.scaf</strain>
    </source>
</reference>
<dbReference type="Pfam" id="PF07690">
    <property type="entry name" value="MFS_1"/>
    <property type="match status" value="2"/>
</dbReference>
<organism evidence="9 16">
    <name type="scientific">Ligilactobacillus salivarius</name>
    <dbReference type="NCBI Taxonomy" id="1624"/>
    <lineage>
        <taxon>Bacteria</taxon>
        <taxon>Bacillati</taxon>
        <taxon>Bacillota</taxon>
        <taxon>Bacilli</taxon>
        <taxon>Lactobacillales</taxon>
        <taxon>Lactobacillaceae</taxon>
        <taxon>Ligilactobacillus</taxon>
    </lineage>
</organism>
<comment type="subcellular location">
    <subcellularLocation>
        <location evidence="1">Cell membrane</location>
        <topology evidence="1">Multi-pass membrane protein</topology>
    </subcellularLocation>
</comment>
<dbReference type="EMBL" id="LXZO01000143">
    <property type="protein sequence ID" value="PAY43852.1"/>
    <property type="molecule type" value="Genomic_DNA"/>
</dbReference>
<evidence type="ECO:0000313" key="21">
    <source>
        <dbReference type="Proteomes" id="UP000471300"/>
    </source>
</evidence>
<dbReference type="Proteomes" id="UP000470980">
    <property type="component" value="Unassembled WGS sequence"/>
</dbReference>
<sequence>MKKEISLFAVLLGSFCTSFEMSFIWPLTSVYLHDNLHISLALVGLVLFFNSLASVIGNIFGGLGFDKLNPYYLLLLGGGVTTLSLVVLVFFHQALPFSICLFFLGLSAGWNGTLISALGAILKKYDGNYVFNMIYFIQNLGIVIGSSTVGFLYDWNIKLPFIAAMLISFGFLLVVMIGFRALKYENIHGSTHKHSKVKVVLPKINMYLIYSLFAMLLVTWTMYQQWGSNVSVYITSLGIPFRYYSVLWTINAGLILVIQIFIVRLRHLIKNNYIPIYFGIFTFALSFVVLFFAKQYYLFVVAMILLTFGEALAFPQVPVIINQLTPNEVKGKYLGLVNSFGSAGRAIAPLFGGLVIEGFGYRNLFLIAIIFNLAILIIVYLVRLRVGNNVKSY</sequence>
<protein>
    <submittedName>
        <fullName evidence="10">MFS transporter</fullName>
    </submittedName>
    <submittedName>
        <fullName evidence="9">Multidrug resistance protein</fullName>
    </submittedName>
</protein>
<dbReference type="Proteomes" id="UP000244552">
    <property type="component" value="Unassembled WGS sequence"/>
</dbReference>
<keyword evidence="5 7" id="KW-1133">Transmembrane helix</keyword>
<evidence type="ECO:0000313" key="17">
    <source>
        <dbReference type="Proteomes" id="UP000218139"/>
    </source>
</evidence>
<evidence type="ECO:0000313" key="11">
    <source>
        <dbReference type="EMBL" id="MYZ65448.1"/>
    </source>
</evidence>
<dbReference type="PANTHER" id="PTHR23517:SF10">
    <property type="entry name" value="MAJOR FACILITATOR SUPERFAMILY (MFS) PROFILE DOMAIN-CONTAINING PROTEIN"/>
    <property type="match status" value="1"/>
</dbReference>
<reference evidence="9 16" key="1">
    <citation type="journal article" date="2014" name="BMC Genomics">
        <title>Unusual genome complexity in Lactobacillus salivarius JCM1046.</title>
        <authorList>
            <person name="Raftis E.J."/>
            <person name="Forde B.M."/>
            <person name="Claesson M.J."/>
            <person name="O'Toole P.W."/>
        </authorList>
    </citation>
    <scope>NUCLEOTIDE SEQUENCE [LARGE SCALE GENOMIC DNA]</scope>
    <source>
        <strain evidence="9 16">JCM1046</strain>
    </source>
</reference>
<dbReference type="PANTHER" id="PTHR23517">
    <property type="entry name" value="RESISTANCE PROTEIN MDTM, PUTATIVE-RELATED-RELATED"/>
    <property type="match status" value="1"/>
</dbReference>
<dbReference type="EMBL" id="QAGV01000002">
    <property type="protein sequence ID" value="PTR97491.1"/>
    <property type="molecule type" value="Genomic_DNA"/>
</dbReference>
<dbReference type="Proteomes" id="UP000471300">
    <property type="component" value="Unassembled WGS sequence"/>
</dbReference>
<evidence type="ECO:0000313" key="15">
    <source>
        <dbReference type="EMBL" id="WII28028.1"/>
    </source>
</evidence>
<dbReference type="EMBL" id="CP007646">
    <property type="protein sequence ID" value="AIR10825.1"/>
    <property type="molecule type" value="Genomic_DNA"/>
</dbReference>
<dbReference type="InterPro" id="IPR020846">
    <property type="entry name" value="MFS_dom"/>
</dbReference>
<feature type="domain" description="Major facilitator superfamily (MFS) profile" evidence="8">
    <location>
        <begin position="207"/>
        <end position="393"/>
    </location>
</feature>
<evidence type="ECO:0000256" key="7">
    <source>
        <dbReference type="SAM" id="Phobius"/>
    </source>
</evidence>
<dbReference type="Proteomes" id="UP000245607">
    <property type="component" value="Unassembled WGS sequence"/>
</dbReference>
<dbReference type="EMBL" id="VSTU01000001">
    <property type="protein sequence ID" value="MYZ65448.1"/>
    <property type="molecule type" value="Genomic_DNA"/>
</dbReference>
<feature type="transmembrane region" description="Helical" evidence="7">
    <location>
        <begin position="159"/>
        <end position="183"/>
    </location>
</feature>
<dbReference type="PROSITE" id="PS50850">
    <property type="entry name" value="MFS"/>
    <property type="match status" value="1"/>
</dbReference>
<dbReference type="EMBL" id="QFAS01000005">
    <property type="protein sequence ID" value="PWG53388.1"/>
    <property type="molecule type" value="Genomic_DNA"/>
</dbReference>
<evidence type="ECO:0000256" key="6">
    <source>
        <dbReference type="ARBA" id="ARBA00023136"/>
    </source>
</evidence>
<evidence type="ECO:0000259" key="8">
    <source>
        <dbReference type="PROSITE" id="PS50850"/>
    </source>
</evidence>
<feature type="transmembrane region" description="Helical" evidence="7">
    <location>
        <begin position="333"/>
        <end position="352"/>
    </location>
</feature>
<evidence type="ECO:0000313" key="14">
    <source>
        <dbReference type="EMBL" id="PWG53388.1"/>
    </source>
</evidence>
<feature type="transmembrane region" description="Helical" evidence="7">
    <location>
        <begin position="204"/>
        <end position="223"/>
    </location>
</feature>
<dbReference type="GO" id="GO:0022857">
    <property type="term" value="F:transmembrane transporter activity"/>
    <property type="evidence" value="ECO:0007669"/>
    <property type="project" value="InterPro"/>
</dbReference>
<gene>
    <name evidence="12" type="ORF">A8C52_11220</name>
    <name evidence="14" type="ORF">DB362_05555</name>
    <name evidence="13" type="ORF">DBP89_03390</name>
    <name evidence="11" type="ORF">FYL06_00470</name>
    <name evidence="10" type="ORF">FYL10_03195</name>
    <name evidence="9" type="ORF">LSJ_1152c</name>
    <name evidence="15" type="ORF">QFE45_06460</name>
</gene>
<evidence type="ECO:0000256" key="3">
    <source>
        <dbReference type="ARBA" id="ARBA00022475"/>
    </source>
</evidence>
<dbReference type="Proteomes" id="UP001231316">
    <property type="component" value="Chromosome"/>
</dbReference>
<feature type="transmembrane region" description="Helical" evidence="7">
    <location>
        <begin position="274"/>
        <end position="293"/>
    </location>
</feature>
<keyword evidence="3" id="KW-1003">Cell membrane</keyword>
<keyword evidence="2" id="KW-0813">Transport</keyword>
<dbReference type="RefSeq" id="WP_011476192.1">
    <property type="nucleotide sequence ID" value="NZ_CBCRTQ010000001.1"/>
</dbReference>
<reference evidence="14 19" key="4">
    <citation type="submission" date="2018-05" db="EMBL/GenBank/DDBJ databases">
        <title>Lactobacillus salivarius genome sequencing and assembly.</title>
        <authorList>
            <person name="Audisio C."/>
            <person name="Albarracin L."/>
            <person name="Torres M.J."/>
            <person name="Hebert E.M."/>
            <person name="Saavedra L."/>
        </authorList>
    </citation>
    <scope>NUCLEOTIDE SEQUENCE [LARGE SCALE GENOMIC DNA]</scope>
    <source>
        <strain evidence="14 19">A3iob</strain>
    </source>
</reference>
<feature type="transmembrane region" description="Helical" evidence="7">
    <location>
        <begin position="101"/>
        <end position="122"/>
    </location>
</feature>
<dbReference type="Proteomes" id="UP000218139">
    <property type="component" value="Unassembled WGS sequence"/>
</dbReference>
<evidence type="ECO:0000313" key="18">
    <source>
        <dbReference type="Proteomes" id="UP000244552"/>
    </source>
</evidence>
<keyword evidence="6 7" id="KW-0472">Membrane</keyword>
<feature type="transmembrane region" description="Helical" evidence="7">
    <location>
        <begin position="40"/>
        <end position="60"/>
    </location>
</feature>
<feature type="transmembrane region" description="Helical" evidence="7">
    <location>
        <begin position="72"/>
        <end position="95"/>
    </location>
</feature>
<evidence type="ECO:0000256" key="5">
    <source>
        <dbReference type="ARBA" id="ARBA00022989"/>
    </source>
</evidence>
<proteinExistence type="predicted"/>
<feature type="transmembrane region" description="Helical" evidence="7">
    <location>
        <begin position="243"/>
        <end position="262"/>
    </location>
</feature>